<evidence type="ECO:0000256" key="2">
    <source>
        <dbReference type="SAM" id="SignalP"/>
    </source>
</evidence>
<dbReference type="RefSeq" id="WP_089113743.1">
    <property type="nucleotide sequence ID" value="NZ_CP022264.1"/>
</dbReference>
<evidence type="ECO:0000313" key="5">
    <source>
        <dbReference type="Proteomes" id="UP000198357"/>
    </source>
</evidence>
<geneLocation type="plasmid" evidence="5">
    <name>pla</name>
</geneLocation>
<dbReference type="EMBL" id="CP022264">
    <property type="protein sequence ID" value="ASK94751.1"/>
    <property type="molecule type" value="Genomic_DNA"/>
</dbReference>
<dbReference type="Pfam" id="PF10671">
    <property type="entry name" value="TcpQ"/>
    <property type="match status" value="1"/>
</dbReference>
<keyword evidence="4" id="KW-0614">Plasmid</keyword>
<organism evidence="4 5">
    <name type="scientific">Xanthomonas citri pv. vignicola</name>
    <dbReference type="NCBI Taxonomy" id="473426"/>
    <lineage>
        <taxon>Bacteria</taxon>
        <taxon>Pseudomonadati</taxon>
        <taxon>Pseudomonadota</taxon>
        <taxon>Gammaproteobacteria</taxon>
        <taxon>Lysobacterales</taxon>
        <taxon>Lysobacteraceae</taxon>
        <taxon>Xanthomonas</taxon>
    </lineage>
</organism>
<feature type="chain" id="PRO_5044341348" evidence="2">
    <location>
        <begin position="23"/>
        <end position="283"/>
    </location>
</feature>
<feature type="signal peptide" evidence="2">
    <location>
        <begin position="1"/>
        <end position="22"/>
    </location>
</feature>
<keyword evidence="2" id="KW-0732">Signal</keyword>
<accession>A0AB33CVF2</accession>
<evidence type="ECO:0000313" key="4">
    <source>
        <dbReference type="EMBL" id="ASK94751.1"/>
    </source>
</evidence>
<dbReference type="Proteomes" id="UP000198357">
    <property type="component" value="Plasmid plA"/>
</dbReference>
<name>A0AB33CVF2_XANCI</name>
<gene>
    <name evidence="4" type="ORF">XcvCFBP7111P_25160</name>
</gene>
<reference evidence="4 5" key="1">
    <citation type="submission" date="2017-06" db="EMBL/GenBank/DDBJ databases">
        <title>First complete genome sequences of Xanthomonas citri pv. vignicola strains CFBP 7111, CFBP 7112 and CFBP 7113 using long-read technology.</title>
        <authorList>
            <person name="Ruh M."/>
            <person name="Briand M."/>
            <person name="Bonneau S."/>
            <person name="Jacques M.A."/>
            <person name="Chen N.W.G."/>
        </authorList>
    </citation>
    <scope>NUCLEOTIDE SEQUENCE [LARGE SCALE GENOMIC DNA]</scope>
    <source>
        <strain evidence="4 5">CFBP7111</strain>
        <plasmid evidence="5">pla</plasmid>
    </source>
</reference>
<proteinExistence type="predicted"/>
<evidence type="ECO:0000256" key="1">
    <source>
        <dbReference type="SAM" id="MobiDB-lite"/>
    </source>
</evidence>
<feature type="region of interest" description="Disordered" evidence="1">
    <location>
        <begin position="26"/>
        <end position="54"/>
    </location>
</feature>
<feature type="domain" description="Toxin co-regulated pilus biosynthesis protein Q C-terminal" evidence="3">
    <location>
        <begin position="199"/>
        <end position="277"/>
    </location>
</feature>
<evidence type="ECO:0000259" key="3">
    <source>
        <dbReference type="Pfam" id="PF10671"/>
    </source>
</evidence>
<protein>
    <submittedName>
        <fullName evidence="4">Pilus assembly protein PilL</fullName>
    </submittedName>
</protein>
<sequence>MKKGSSFLFACLALAISTPALAGFRVSQPEPAPKPADPATTSAPAQAPRSGYVAIDGKDPPSIADALRPSSSGFGLVAVSYVGTPPAVIERRAGMGRDVRLADALKQIAPAGWRGFGKSEIAGSFDPNKLVNWRGGRPWTDVLDILANEQDLSVEVDWNRRHLYVGKRDYSAPATAVAAASSVPRSAAAPTAAPYQVKQVWTAKAGSTVRETVEQWAKTQAWTVYWPMQDLDYRIVAPLTFDGSLVDAVSKLTLLYESAQRPLAVGIFVNQKLIRYSEKEAAQ</sequence>
<dbReference type="Gene3D" id="3.55.50.70">
    <property type="match status" value="1"/>
</dbReference>
<dbReference type="AlphaFoldDB" id="A0AB33CVF2"/>
<dbReference type="InterPro" id="IPR018927">
    <property type="entry name" value="Pilus_synth_Q_C"/>
</dbReference>